<dbReference type="OrthoDB" id="443318at2759"/>
<comment type="caution">
    <text evidence="3">The sequence shown here is derived from an EMBL/GenBank/DDBJ whole genome shotgun (WGS) entry which is preliminary data.</text>
</comment>
<keyword evidence="2" id="KW-0645">Protease</keyword>
<evidence type="ECO:0000256" key="1">
    <source>
        <dbReference type="ARBA" id="ARBA00009431"/>
    </source>
</evidence>
<keyword evidence="4" id="KW-1185">Reference proteome</keyword>
<proteinExistence type="inferred from homology"/>
<dbReference type="EMBL" id="BRYA01000613">
    <property type="protein sequence ID" value="GMI25622.1"/>
    <property type="molecule type" value="Genomic_DNA"/>
</dbReference>
<protein>
    <recommendedName>
        <fullName evidence="2">Carboxypeptidase</fullName>
        <ecNumber evidence="2">3.4.16.-</ecNumber>
    </recommendedName>
</protein>
<dbReference type="AlphaFoldDB" id="A0A9W7FXF0"/>
<gene>
    <name evidence="3" type="ORF">TrCOL_g9444</name>
</gene>
<dbReference type="GO" id="GO:0004185">
    <property type="term" value="F:serine-type carboxypeptidase activity"/>
    <property type="evidence" value="ECO:0007669"/>
    <property type="project" value="UniProtKB-UniRule"/>
</dbReference>
<comment type="similarity">
    <text evidence="1 2">Belongs to the peptidase S10 family.</text>
</comment>
<dbReference type="Gene3D" id="3.40.50.1820">
    <property type="entry name" value="alpha/beta hydrolase"/>
    <property type="match status" value="1"/>
</dbReference>
<keyword evidence="2" id="KW-0732">Signal</keyword>
<dbReference type="InterPro" id="IPR018202">
    <property type="entry name" value="Ser_caboxypep_ser_AS"/>
</dbReference>
<accession>A0A9W7FXF0</accession>
<dbReference type="InterPro" id="IPR033124">
    <property type="entry name" value="Ser_caboxypep_his_AS"/>
</dbReference>
<dbReference type="PANTHER" id="PTHR11802:SF201">
    <property type="entry name" value="CARBOXYPEPTIDASE"/>
    <property type="match status" value="1"/>
</dbReference>
<dbReference type="Proteomes" id="UP001165065">
    <property type="component" value="Unassembled WGS sequence"/>
</dbReference>
<name>A0A9W7FXF0_9STRA</name>
<evidence type="ECO:0000313" key="3">
    <source>
        <dbReference type="EMBL" id="GMI25622.1"/>
    </source>
</evidence>
<feature type="signal peptide" evidence="2">
    <location>
        <begin position="1"/>
        <end position="21"/>
    </location>
</feature>
<sequence>MKTLFSLTALVGILASKMASAYTPEAEADRTTLPGLAVPPSFAMFSGYLPVGENKHIFYAYFESESDPVNDPVVLWTNGGPGCSGLLGLFTEQGPFFPQEDGTLSPNEFSWNKVANMLFVEQPAGVGFSYSDDTADYKTGDAQAAVDNHQLILSFLDRFPEVASNPLYITSESYGGHYMPSLALEIVQNNADNAINFKGFAVGNPYTNAFTNKVAQYQAYYSHGTIPAPLFNRWMGQCSKRQFINLENCTYLEAAMMAKQGNGINPYALDYPVCVSDEASSQSLRLMHHMHAGNKEVKDLLLPVEDYEPCAENYLLDYLNRDDVKDALHAKADVSWGSCSNILRYSEKDMNIDMAPFYNELIDGGYGLKILVYSGDDDSVCAMSGTDEWLWDLGYSPVEGKYWKEWKVDKQTAGYVTHFEDGALTYATVHGAGHEVPTYKPKQALVLFENYINGEW</sequence>
<dbReference type="EC" id="3.4.16.-" evidence="2"/>
<dbReference type="InterPro" id="IPR001563">
    <property type="entry name" value="Peptidase_S10"/>
</dbReference>
<dbReference type="InterPro" id="IPR029058">
    <property type="entry name" value="AB_hydrolase_fold"/>
</dbReference>
<dbReference type="PRINTS" id="PR00724">
    <property type="entry name" value="CRBOXYPTASEC"/>
</dbReference>
<reference evidence="4" key="1">
    <citation type="journal article" date="2023" name="Commun. Biol.">
        <title>Genome analysis of Parmales, the sister group of diatoms, reveals the evolutionary specialization of diatoms from phago-mixotrophs to photoautotrophs.</title>
        <authorList>
            <person name="Ban H."/>
            <person name="Sato S."/>
            <person name="Yoshikawa S."/>
            <person name="Yamada K."/>
            <person name="Nakamura Y."/>
            <person name="Ichinomiya M."/>
            <person name="Sato N."/>
            <person name="Blanc-Mathieu R."/>
            <person name="Endo H."/>
            <person name="Kuwata A."/>
            <person name="Ogata H."/>
        </authorList>
    </citation>
    <scope>NUCLEOTIDE SEQUENCE [LARGE SCALE GENOMIC DNA]</scope>
</reference>
<dbReference type="Pfam" id="PF00450">
    <property type="entry name" value="Peptidase_S10"/>
    <property type="match status" value="1"/>
</dbReference>
<keyword evidence="2" id="KW-0121">Carboxypeptidase</keyword>
<evidence type="ECO:0000256" key="2">
    <source>
        <dbReference type="RuleBase" id="RU361156"/>
    </source>
</evidence>
<dbReference type="GO" id="GO:0006508">
    <property type="term" value="P:proteolysis"/>
    <property type="evidence" value="ECO:0007669"/>
    <property type="project" value="UniProtKB-KW"/>
</dbReference>
<evidence type="ECO:0000313" key="4">
    <source>
        <dbReference type="Proteomes" id="UP001165065"/>
    </source>
</evidence>
<keyword evidence="2" id="KW-0378">Hydrolase</keyword>
<feature type="chain" id="PRO_5041013145" description="Carboxypeptidase" evidence="2">
    <location>
        <begin position="22"/>
        <end position="456"/>
    </location>
</feature>
<dbReference type="PANTHER" id="PTHR11802">
    <property type="entry name" value="SERINE PROTEASE FAMILY S10 SERINE CARBOXYPEPTIDASE"/>
    <property type="match status" value="1"/>
</dbReference>
<dbReference type="PROSITE" id="PS00560">
    <property type="entry name" value="CARBOXYPEPT_SER_HIS"/>
    <property type="match status" value="1"/>
</dbReference>
<dbReference type="PROSITE" id="PS00131">
    <property type="entry name" value="CARBOXYPEPT_SER_SER"/>
    <property type="match status" value="1"/>
</dbReference>
<dbReference type="SUPFAM" id="SSF53474">
    <property type="entry name" value="alpha/beta-Hydrolases"/>
    <property type="match status" value="1"/>
</dbReference>
<organism evidence="3 4">
    <name type="scientific">Triparma columacea</name>
    <dbReference type="NCBI Taxonomy" id="722753"/>
    <lineage>
        <taxon>Eukaryota</taxon>
        <taxon>Sar</taxon>
        <taxon>Stramenopiles</taxon>
        <taxon>Ochrophyta</taxon>
        <taxon>Bolidophyceae</taxon>
        <taxon>Parmales</taxon>
        <taxon>Triparmaceae</taxon>
        <taxon>Triparma</taxon>
    </lineage>
</organism>